<reference evidence="3 4" key="1">
    <citation type="submission" date="2022-12" db="EMBL/GenBank/DDBJ databases">
        <title>Draft genome sequence of Paenibacillus sp. dW9.</title>
        <authorList>
            <person name="Choi E.-W."/>
            <person name="Kim D.-U."/>
        </authorList>
    </citation>
    <scope>NUCLEOTIDE SEQUENCE [LARGE SCALE GENOMIC DNA]</scope>
    <source>
        <strain evidence="4">dW9</strain>
    </source>
</reference>
<dbReference type="PANTHER" id="PTHR33055">
    <property type="entry name" value="TRANSPOSASE FOR INSERTION SEQUENCE ELEMENT IS1111A"/>
    <property type="match status" value="1"/>
</dbReference>
<accession>A0ABT4QKV7</accession>
<keyword evidence="1" id="KW-0175">Coiled coil</keyword>
<comment type="caution">
    <text evidence="3">The sequence shown here is derived from an EMBL/GenBank/DDBJ whole genome shotgun (WGS) entry which is preliminary data.</text>
</comment>
<gene>
    <name evidence="3" type="ORF">O9H85_35195</name>
</gene>
<evidence type="ECO:0000259" key="2">
    <source>
        <dbReference type="Pfam" id="PF02371"/>
    </source>
</evidence>
<organism evidence="3 4">
    <name type="scientific">Paenibacillus gyeongsangnamensis</name>
    <dbReference type="NCBI Taxonomy" id="3388067"/>
    <lineage>
        <taxon>Bacteria</taxon>
        <taxon>Bacillati</taxon>
        <taxon>Bacillota</taxon>
        <taxon>Bacilli</taxon>
        <taxon>Bacillales</taxon>
        <taxon>Paenibacillaceae</taxon>
        <taxon>Paenibacillus</taxon>
    </lineage>
</organism>
<feature type="domain" description="Transposase IS116/IS110/IS902 C-terminal" evidence="2">
    <location>
        <begin position="50"/>
        <end position="124"/>
    </location>
</feature>
<sequence>MDTLRFTDECLRLTFQEYRQSIIEAQERMKRLEKEISNQAQTGHQAPLVQVLQGLRGIGELTAVTMASEIGNIGSRFLHPKFLMSYSGLVPSENSSGDRRWQGGITKAGNSHIRRVLTEAAWSYRYSPAVRLTMRRRLNGLSPAIQAISWKAQNRLHKKYKTMLHRNKHKGAIAAAIARELAGFVWAIATEFEKEKARSSFSS</sequence>
<dbReference type="InterPro" id="IPR003346">
    <property type="entry name" value="Transposase_20"/>
</dbReference>
<keyword evidence="4" id="KW-1185">Reference proteome</keyword>
<dbReference type="RefSeq" id="WP_269886024.1">
    <property type="nucleotide sequence ID" value="NZ_JAQAGZ010000040.1"/>
</dbReference>
<evidence type="ECO:0000313" key="3">
    <source>
        <dbReference type="EMBL" id="MCZ8517496.1"/>
    </source>
</evidence>
<protein>
    <submittedName>
        <fullName evidence="3">Transposase</fullName>
    </submittedName>
</protein>
<name>A0ABT4QKV7_9BACL</name>
<dbReference type="EMBL" id="JAQAGZ010000040">
    <property type="protein sequence ID" value="MCZ8517496.1"/>
    <property type="molecule type" value="Genomic_DNA"/>
</dbReference>
<evidence type="ECO:0000313" key="4">
    <source>
        <dbReference type="Proteomes" id="UP001527882"/>
    </source>
</evidence>
<dbReference type="InterPro" id="IPR047650">
    <property type="entry name" value="Transpos_IS110"/>
</dbReference>
<dbReference type="PANTHER" id="PTHR33055:SF13">
    <property type="entry name" value="TRANSPOSASE"/>
    <property type="match status" value="1"/>
</dbReference>
<evidence type="ECO:0000256" key="1">
    <source>
        <dbReference type="SAM" id="Coils"/>
    </source>
</evidence>
<dbReference type="Proteomes" id="UP001527882">
    <property type="component" value="Unassembled WGS sequence"/>
</dbReference>
<proteinExistence type="predicted"/>
<feature type="coiled-coil region" evidence="1">
    <location>
        <begin position="15"/>
        <end position="42"/>
    </location>
</feature>
<dbReference type="Pfam" id="PF02371">
    <property type="entry name" value="Transposase_20"/>
    <property type="match status" value="1"/>
</dbReference>